<dbReference type="Proteomes" id="UP001164737">
    <property type="component" value="Chromosome"/>
</dbReference>
<organism evidence="1 2">
    <name type="scientific">Xanthomonas hortorum</name>
    <dbReference type="NCBI Taxonomy" id="56454"/>
    <lineage>
        <taxon>Bacteria</taxon>
        <taxon>Pseudomonadati</taxon>
        <taxon>Pseudomonadota</taxon>
        <taxon>Gammaproteobacteria</taxon>
        <taxon>Lysobacterales</taxon>
        <taxon>Lysobacteraceae</taxon>
        <taxon>Xanthomonas</taxon>
    </lineage>
</organism>
<dbReference type="EMBL" id="CP107241">
    <property type="protein sequence ID" value="WAH62340.1"/>
    <property type="molecule type" value="Genomic_DNA"/>
</dbReference>
<dbReference type="InterPro" id="IPR027417">
    <property type="entry name" value="P-loop_NTPase"/>
</dbReference>
<dbReference type="Pfam" id="PF05621">
    <property type="entry name" value="TniB"/>
    <property type="match status" value="1"/>
</dbReference>
<evidence type="ECO:0000313" key="1">
    <source>
        <dbReference type="EMBL" id="WAH62340.1"/>
    </source>
</evidence>
<dbReference type="RefSeq" id="WP_268211555.1">
    <property type="nucleotide sequence ID" value="NZ_CP107241.1"/>
</dbReference>
<gene>
    <name evidence="1" type="ORF">OEG85_12340</name>
</gene>
<dbReference type="SUPFAM" id="SSF52540">
    <property type="entry name" value="P-loop containing nucleoside triphosphate hydrolases"/>
    <property type="match status" value="1"/>
</dbReference>
<accession>A0AA47EQM0</accession>
<name>A0AA47EQM0_9XANT</name>
<dbReference type="Gene3D" id="3.40.50.300">
    <property type="entry name" value="P-loop containing nucleotide triphosphate hydrolases"/>
    <property type="match status" value="1"/>
</dbReference>
<dbReference type="InterPro" id="IPR008868">
    <property type="entry name" value="TniB"/>
</dbReference>
<sequence>MKMSPHPTSSPAVREQCGASSGLEHSFRFIPHPAAVTYLKLVSHLRRHEAGRDRPKCVHLAAGPGAGKTRLQMHYLEQVAPKSNEAGTRQREVIYVEAPYDGHHGKLARSIIDACLPGGYPVRRPSALCDTALILLSSSGVRQILIDEAGNFLNAGRSTQQQTLAFIKAITNRGVTVSIASTMNLVNVLAADEQLQSRFTRIEIPTWTESQSFRSFLASIEIELALPQPSGLNDQVIVRWMIARGCCTTSRILEVISGAKRIADERGLSRIDVQVLDLALSHGYVGEGTQHGDF</sequence>
<dbReference type="AlphaFoldDB" id="A0AA47EQM0"/>
<reference evidence="1" key="1">
    <citation type="submission" date="2022-10" db="EMBL/GenBank/DDBJ databases">
        <title>Complete genome sequence resource for Xanthomonas hortorum isolated from Greek Oregano.</title>
        <authorList>
            <person name="Gonzalez-Tobon J."/>
            <person name="Helmann T.C."/>
            <person name="Daughtrey M."/>
            <person name="Stodghill P.V."/>
            <person name="Filiatrault M.J."/>
        </authorList>
    </citation>
    <scope>NUCLEOTIDE SEQUENCE</scope>
    <source>
        <strain evidence="1">Oregano 108</strain>
    </source>
</reference>
<evidence type="ECO:0000313" key="2">
    <source>
        <dbReference type="Proteomes" id="UP001164737"/>
    </source>
</evidence>
<protein>
    <submittedName>
        <fullName evidence="1">TniB family NTP-binding protein</fullName>
    </submittedName>
</protein>
<proteinExistence type="predicted"/>